<dbReference type="Pfam" id="PF21510">
    <property type="entry name" value="PirA-like"/>
    <property type="match status" value="1"/>
</dbReference>
<dbReference type="InterPro" id="IPR048982">
    <property type="entry name" value="PirA-like"/>
</dbReference>
<dbReference type="Proteomes" id="UP000424966">
    <property type="component" value="Chromosome"/>
</dbReference>
<dbReference type="Proteomes" id="UP000038750">
    <property type="component" value="Unassembled WGS sequence"/>
</dbReference>
<reference evidence="1 3" key="1">
    <citation type="submission" date="2015-03" db="EMBL/GenBank/DDBJ databases">
        <authorList>
            <person name="Murphy D."/>
        </authorList>
    </citation>
    <scope>NUCLEOTIDE SEQUENCE [LARGE SCALE GENOMIC DNA]</scope>
    <source>
        <strain evidence="1 3">BR165/97</strain>
    </source>
</reference>
<evidence type="ECO:0000313" key="1">
    <source>
        <dbReference type="EMBL" id="CNG75815.1"/>
    </source>
</evidence>
<evidence type="ECO:0000313" key="2">
    <source>
        <dbReference type="EMBL" id="QGR70600.1"/>
    </source>
</evidence>
<dbReference type="EMBL" id="CPZJ01000034">
    <property type="protein sequence ID" value="CNG75815.1"/>
    <property type="molecule type" value="Genomic_DNA"/>
</dbReference>
<dbReference type="GeneID" id="58046507"/>
<dbReference type="EMBL" id="CP046294">
    <property type="protein sequence ID" value="QGR70600.1"/>
    <property type="molecule type" value="Genomic_DNA"/>
</dbReference>
<protein>
    <submittedName>
        <fullName evidence="1">Uncharacterized protein</fullName>
    </submittedName>
</protein>
<organism evidence="1 3">
    <name type="scientific">Yersinia intermedia</name>
    <dbReference type="NCBI Taxonomy" id="631"/>
    <lineage>
        <taxon>Bacteria</taxon>
        <taxon>Pseudomonadati</taxon>
        <taxon>Pseudomonadota</taxon>
        <taxon>Gammaproteobacteria</taxon>
        <taxon>Enterobacterales</taxon>
        <taxon>Yersiniaceae</taxon>
        <taxon>Yersinia</taxon>
    </lineage>
</organism>
<keyword evidence="4" id="KW-1185">Reference proteome</keyword>
<gene>
    <name evidence="1" type="ORF">ERS008530_04632</name>
    <name evidence="2" type="ORF">FOC37_09555</name>
</gene>
<evidence type="ECO:0000313" key="3">
    <source>
        <dbReference type="Proteomes" id="UP000038750"/>
    </source>
</evidence>
<evidence type="ECO:0000313" key="4">
    <source>
        <dbReference type="Proteomes" id="UP000424966"/>
    </source>
</evidence>
<accession>A0A0T9N468</accession>
<reference evidence="2 4" key="2">
    <citation type="submission" date="2019-11" db="EMBL/GenBank/DDBJ databases">
        <title>FDA dAtabase for Regulatory Grade micrObial Sequences (FDA-ARGOS): Supporting development and validation of Infectious Disease Dx tests.</title>
        <authorList>
            <person name="Patel R."/>
            <person name="Rucinski S."/>
            <person name="Tallon L."/>
            <person name="Sadzewicz L."/>
            <person name="Vavikolanu K."/>
            <person name="Mehta A."/>
            <person name="Aluvathingal J."/>
            <person name="Nadendla S."/>
            <person name="Nandy P."/>
            <person name="Geyer C."/>
            <person name="Yan Y."/>
            <person name="Sichtig H."/>
        </authorList>
    </citation>
    <scope>NUCLEOTIDE SEQUENCE [LARGE SCALE GENOMIC DNA]</scope>
    <source>
        <strain evidence="2 4">FDAARGOS_729</strain>
    </source>
</reference>
<dbReference type="OrthoDB" id="6429340at2"/>
<dbReference type="AlphaFoldDB" id="A0A0T9N468"/>
<dbReference type="RefSeq" id="WP_032905692.1">
    <property type="nucleotide sequence ID" value="NZ_CABHXU010000092.1"/>
</dbReference>
<sequence>MNKVTITINTDSNEVDVKNPTEADTENLTLIAAQARARVPTEVAPNSSTEVLYRSTPIIPESRRNVMITNDGAANVITAQYYWSHSFTSQWFLYTSIDVNVGDSKLLVSPSNSLYYSKVVLINNTSRKAYVTAEEK</sequence>
<proteinExistence type="predicted"/>
<name>A0A0T9N468_YERIN</name>